<accession>V6I8D9</accession>
<organism evidence="1 2">
    <name type="scientific">Leptospira alexanderi serovar Manhao 3 str. L 60</name>
    <dbReference type="NCBI Taxonomy" id="1049759"/>
    <lineage>
        <taxon>Bacteria</taxon>
        <taxon>Pseudomonadati</taxon>
        <taxon>Spirochaetota</taxon>
        <taxon>Spirochaetia</taxon>
        <taxon>Leptospirales</taxon>
        <taxon>Leptospiraceae</taxon>
        <taxon>Leptospira</taxon>
    </lineage>
</organism>
<keyword evidence="2" id="KW-1185">Reference proteome</keyword>
<evidence type="ECO:0000313" key="1">
    <source>
        <dbReference type="EMBL" id="EQA63304.1"/>
    </source>
</evidence>
<gene>
    <name evidence="1" type="ORF">LEP1GSC062_4514</name>
</gene>
<proteinExistence type="predicted"/>
<evidence type="ECO:0000313" key="2">
    <source>
        <dbReference type="Proteomes" id="UP000018747"/>
    </source>
</evidence>
<dbReference type="Proteomes" id="UP000018747">
    <property type="component" value="Unassembled WGS sequence"/>
</dbReference>
<comment type="caution">
    <text evidence="1">The sequence shown here is derived from an EMBL/GenBank/DDBJ whole genome shotgun (WGS) entry which is preliminary data.</text>
</comment>
<dbReference type="RefSeq" id="WP_010578634.1">
    <property type="nucleotide sequence ID" value="NZ_AHMT02000020.1"/>
</dbReference>
<dbReference type="AlphaFoldDB" id="V6I8D9"/>
<name>V6I8D9_9LEPT</name>
<reference evidence="1" key="1">
    <citation type="submission" date="2013-05" db="EMBL/GenBank/DDBJ databases">
        <authorList>
            <person name="Harkins D.M."/>
            <person name="Durkin A.S."/>
            <person name="Brinkac L.M."/>
            <person name="Haft D.H."/>
            <person name="Selengut J.D."/>
            <person name="Sanka R."/>
            <person name="DePew J."/>
            <person name="Purushe J."/>
            <person name="Hartskeerl R.A."/>
            <person name="Ahmed A."/>
            <person name="van der Linden H."/>
            <person name="Goris M.G.A."/>
            <person name="Vinetz J.M."/>
            <person name="Sutton G.G."/>
            <person name="Nierman W.C."/>
            <person name="Fouts D.E."/>
        </authorList>
    </citation>
    <scope>NUCLEOTIDE SEQUENCE [LARGE SCALE GENOMIC DNA]</scope>
    <source>
        <strain evidence="1">L 60</strain>
    </source>
</reference>
<dbReference type="EMBL" id="AHMT02000020">
    <property type="protein sequence ID" value="EQA63304.1"/>
    <property type="molecule type" value="Genomic_DNA"/>
</dbReference>
<sequence>MQSESATQFSLDARGEELFIIYLKNIFFKDNVSIITKPKRQSLEKKADGETFEVLRKSGIDLGGFIIFKRQNKLL</sequence>
<protein>
    <submittedName>
        <fullName evidence="1">Uncharacterized protein</fullName>
    </submittedName>
</protein>